<dbReference type="RefSeq" id="WP_270684473.1">
    <property type="nucleotide sequence ID" value="NZ_JAQFWQ010000013.1"/>
</dbReference>
<dbReference type="GO" id="GO:0016301">
    <property type="term" value="F:kinase activity"/>
    <property type="evidence" value="ECO:0007669"/>
    <property type="project" value="UniProtKB-KW"/>
</dbReference>
<keyword evidence="5" id="KW-0547">Nucleotide-binding</keyword>
<evidence type="ECO:0000256" key="3">
    <source>
        <dbReference type="ARBA" id="ARBA00022553"/>
    </source>
</evidence>
<feature type="region of interest" description="Disordered" evidence="9">
    <location>
        <begin position="242"/>
        <end position="261"/>
    </location>
</feature>
<keyword evidence="6 13" id="KW-0418">Kinase</keyword>
<keyword evidence="14" id="KW-1185">Reference proteome</keyword>
<dbReference type="PANTHER" id="PTHR24421:SF10">
    <property type="entry name" value="NITRATE_NITRITE SENSOR PROTEIN NARQ"/>
    <property type="match status" value="1"/>
</dbReference>
<evidence type="ECO:0000256" key="7">
    <source>
        <dbReference type="ARBA" id="ARBA00022840"/>
    </source>
</evidence>
<dbReference type="Pfam" id="PF07730">
    <property type="entry name" value="HisKA_3"/>
    <property type="match status" value="1"/>
</dbReference>
<organism evidence="13 14">
    <name type="scientific">Nocardiopsis endophytica</name>
    <dbReference type="NCBI Taxonomy" id="3018445"/>
    <lineage>
        <taxon>Bacteria</taxon>
        <taxon>Bacillati</taxon>
        <taxon>Actinomycetota</taxon>
        <taxon>Actinomycetes</taxon>
        <taxon>Streptosporangiales</taxon>
        <taxon>Nocardiopsidaceae</taxon>
        <taxon>Nocardiopsis</taxon>
    </lineage>
</organism>
<dbReference type="InterPro" id="IPR036890">
    <property type="entry name" value="HATPase_C_sf"/>
</dbReference>
<evidence type="ECO:0000313" key="13">
    <source>
        <dbReference type="EMBL" id="MDA2810380.1"/>
    </source>
</evidence>
<dbReference type="EC" id="2.7.13.3" evidence="2"/>
<dbReference type="CDD" id="cd16917">
    <property type="entry name" value="HATPase_UhpB-NarQ-NarX-like"/>
    <property type="match status" value="1"/>
</dbReference>
<dbReference type="EMBL" id="JAQFWQ010000013">
    <property type="protein sequence ID" value="MDA2810380.1"/>
    <property type="molecule type" value="Genomic_DNA"/>
</dbReference>
<evidence type="ECO:0000256" key="4">
    <source>
        <dbReference type="ARBA" id="ARBA00022679"/>
    </source>
</evidence>
<dbReference type="Gene3D" id="3.30.565.10">
    <property type="entry name" value="Histidine kinase-like ATPase, C-terminal domain"/>
    <property type="match status" value="1"/>
</dbReference>
<dbReference type="InterPro" id="IPR003594">
    <property type="entry name" value="HATPase_dom"/>
</dbReference>
<dbReference type="Proteomes" id="UP001527866">
    <property type="component" value="Unassembled WGS sequence"/>
</dbReference>
<comment type="catalytic activity">
    <reaction evidence="1">
        <text>ATP + protein L-histidine = ADP + protein N-phospho-L-histidine.</text>
        <dbReference type="EC" id="2.7.13.3"/>
    </reaction>
</comment>
<evidence type="ECO:0000259" key="11">
    <source>
        <dbReference type="Pfam" id="PF02518"/>
    </source>
</evidence>
<comment type="caution">
    <text evidence="13">The sequence shown here is derived from an EMBL/GenBank/DDBJ whole genome shotgun (WGS) entry which is preliminary data.</text>
</comment>
<keyword evidence="4" id="KW-0808">Transferase</keyword>
<feature type="transmembrane region" description="Helical" evidence="10">
    <location>
        <begin position="43"/>
        <end position="63"/>
    </location>
</feature>
<evidence type="ECO:0000256" key="10">
    <source>
        <dbReference type="SAM" id="Phobius"/>
    </source>
</evidence>
<evidence type="ECO:0000256" key="2">
    <source>
        <dbReference type="ARBA" id="ARBA00012438"/>
    </source>
</evidence>
<dbReference type="SUPFAM" id="SSF55874">
    <property type="entry name" value="ATPase domain of HSP90 chaperone/DNA topoisomerase II/histidine kinase"/>
    <property type="match status" value="1"/>
</dbReference>
<dbReference type="InterPro" id="IPR050482">
    <property type="entry name" value="Sensor_HK_TwoCompSys"/>
</dbReference>
<evidence type="ECO:0000256" key="1">
    <source>
        <dbReference type="ARBA" id="ARBA00000085"/>
    </source>
</evidence>
<keyword evidence="10" id="KW-0812">Transmembrane</keyword>
<dbReference type="Pfam" id="PF02518">
    <property type="entry name" value="HATPase_c"/>
    <property type="match status" value="1"/>
</dbReference>
<sequence>MRIHLPRLEGWRLDAALALFTGAVLLASEPLFAAERGVAVSAPALVLLAVGAASLAAVSRLPYLAATVAPAAMVLYYMVSASDGWMAWMLLLVTVVRLAAVGNRAGVATAVLVALGAVLIGEGLSFDLWRALAVIAWLIVIFAVGESVRNRNAYLREVEERAAEAERGREEEARRRATEERLRIARELHDVVAHNISLINVQAGAAAHRRDPEEAFRALEAIRGASKETLRELRATLGALRQVDEEHTGPGGAPAAPAPTLDRLPELVGHTRASGLDVELDTAGLAARGTADVPAPTALAVYRIVQEALTNTLRHSGAQKVRVRVSDDGDALEVEVDDDGSGGGEDPHEGNGLRGMRERAAALGGSFTAGPRPGGGFAVRARVPHGPAAP</sequence>
<keyword evidence="8" id="KW-0902">Two-component regulatory system</keyword>
<feature type="transmembrane region" description="Helical" evidence="10">
    <location>
        <begin position="75"/>
        <end position="99"/>
    </location>
</feature>
<feature type="transmembrane region" description="Helical" evidence="10">
    <location>
        <begin position="128"/>
        <end position="145"/>
    </location>
</feature>
<feature type="region of interest" description="Disordered" evidence="9">
    <location>
        <begin position="334"/>
        <end position="390"/>
    </location>
</feature>
<proteinExistence type="predicted"/>
<evidence type="ECO:0000256" key="6">
    <source>
        <dbReference type="ARBA" id="ARBA00022777"/>
    </source>
</evidence>
<evidence type="ECO:0000256" key="9">
    <source>
        <dbReference type="SAM" id="MobiDB-lite"/>
    </source>
</evidence>
<evidence type="ECO:0000256" key="8">
    <source>
        <dbReference type="ARBA" id="ARBA00023012"/>
    </source>
</evidence>
<feature type="domain" description="Signal transduction histidine kinase subgroup 3 dimerisation and phosphoacceptor" evidence="12">
    <location>
        <begin position="180"/>
        <end position="244"/>
    </location>
</feature>
<dbReference type="Gene3D" id="1.20.5.1930">
    <property type="match status" value="1"/>
</dbReference>
<dbReference type="PANTHER" id="PTHR24421">
    <property type="entry name" value="NITRATE/NITRITE SENSOR PROTEIN NARX-RELATED"/>
    <property type="match status" value="1"/>
</dbReference>
<dbReference type="InterPro" id="IPR011712">
    <property type="entry name" value="Sig_transdc_His_kin_sub3_dim/P"/>
</dbReference>
<keyword evidence="3" id="KW-0597">Phosphoprotein</keyword>
<evidence type="ECO:0000313" key="14">
    <source>
        <dbReference type="Proteomes" id="UP001527866"/>
    </source>
</evidence>
<reference evidence="13 14" key="1">
    <citation type="submission" date="2023-01" db="EMBL/GenBank/DDBJ databases">
        <title>Draft genome sequence of Nocardiopsis sp. RSe5-2 isolated from halophytes.</title>
        <authorList>
            <person name="Duangmal K."/>
            <person name="Chantavorakit T."/>
        </authorList>
    </citation>
    <scope>NUCLEOTIDE SEQUENCE [LARGE SCALE GENOMIC DNA]</scope>
    <source>
        <strain evidence="13 14">RSe5-2</strain>
    </source>
</reference>
<keyword evidence="7" id="KW-0067">ATP-binding</keyword>
<feature type="domain" description="Histidine kinase/HSP90-like ATPase" evidence="11">
    <location>
        <begin position="300"/>
        <end position="385"/>
    </location>
</feature>
<gene>
    <name evidence="13" type="ORF">O4J56_06985</name>
</gene>
<keyword evidence="10" id="KW-1133">Transmembrane helix</keyword>
<name>A0ABT4U1M8_9ACTN</name>
<feature type="compositionally biased region" description="Basic and acidic residues" evidence="9">
    <location>
        <begin position="345"/>
        <end position="360"/>
    </location>
</feature>
<evidence type="ECO:0000259" key="12">
    <source>
        <dbReference type="Pfam" id="PF07730"/>
    </source>
</evidence>
<evidence type="ECO:0000256" key="5">
    <source>
        <dbReference type="ARBA" id="ARBA00022741"/>
    </source>
</evidence>
<protein>
    <recommendedName>
        <fullName evidence="2">histidine kinase</fullName>
        <ecNumber evidence="2">2.7.13.3</ecNumber>
    </recommendedName>
</protein>
<accession>A0ABT4U1M8</accession>
<keyword evidence="10" id="KW-0472">Membrane</keyword>
<feature type="transmembrane region" description="Helical" evidence="10">
    <location>
        <begin position="105"/>
        <end position="121"/>
    </location>
</feature>